<accession>A0A2W4XFV6</accession>
<dbReference type="InterPro" id="IPR012296">
    <property type="entry name" value="Nuclease_put_TT1808"/>
</dbReference>
<dbReference type="SUPFAM" id="SSF52980">
    <property type="entry name" value="Restriction endonuclease-like"/>
    <property type="match status" value="1"/>
</dbReference>
<dbReference type="Gene3D" id="3.90.1570.10">
    <property type="entry name" value="tt1808, chain A"/>
    <property type="match status" value="1"/>
</dbReference>
<protein>
    <recommendedName>
        <fullName evidence="1">Putative restriction endonuclease domain-containing protein</fullName>
    </recommendedName>
</protein>
<dbReference type="PANTHER" id="PTHR36558">
    <property type="entry name" value="GLR1098 PROTEIN"/>
    <property type="match status" value="1"/>
</dbReference>
<comment type="caution">
    <text evidence="2">The sequence shown here is derived from an EMBL/GenBank/DDBJ whole genome shotgun (WGS) entry which is preliminary data.</text>
</comment>
<dbReference type="InterPro" id="IPR008538">
    <property type="entry name" value="Uma2"/>
</dbReference>
<feature type="domain" description="Putative restriction endonuclease" evidence="1">
    <location>
        <begin position="12"/>
        <end position="171"/>
    </location>
</feature>
<gene>
    <name evidence="2" type="ORF">DCF15_09555</name>
</gene>
<reference evidence="2 3" key="2">
    <citation type="submission" date="2018-06" db="EMBL/GenBank/DDBJ databases">
        <title>Metagenomic assembly of (sub)arctic Cyanobacteria and their associated microbiome from non-axenic cultures.</title>
        <authorList>
            <person name="Baurain D."/>
        </authorList>
    </citation>
    <scope>NUCLEOTIDE SEQUENCE [LARGE SCALE GENOMIC DNA]</scope>
    <source>
        <strain evidence="2">ULC027bin1</strain>
    </source>
</reference>
<evidence type="ECO:0000313" key="3">
    <source>
        <dbReference type="Proteomes" id="UP000249794"/>
    </source>
</evidence>
<dbReference type="Proteomes" id="UP000249794">
    <property type="component" value="Unassembled WGS sequence"/>
</dbReference>
<proteinExistence type="predicted"/>
<dbReference type="Pfam" id="PF05685">
    <property type="entry name" value="Uma2"/>
    <property type="match status" value="1"/>
</dbReference>
<evidence type="ECO:0000259" key="1">
    <source>
        <dbReference type="Pfam" id="PF05685"/>
    </source>
</evidence>
<name>A0A2W4XFV6_9CYAN</name>
<organism evidence="2 3">
    <name type="scientific">Phormidesmis priestleyi</name>
    <dbReference type="NCBI Taxonomy" id="268141"/>
    <lineage>
        <taxon>Bacteria</taxon>
        <taxon>Bacillati</taxon>
        <taxon>Cyanobacteriota</taxon>
        <taxon>Cyanophyceae</taxon>
        <taxon>Leptolyngbyales</taxon>
        <taxon>Leptolyngbyaceae</taxon>
        <taxon>Phormidesmis</taxon>
    </lineage>
</organism>
<sequence>MIATVTKPCTAEEYLVLEVASSDRNEYHNGAIVPMTGGTPAHNEISGSFFFLLKAALRKQPYSIFMTDQRLWLPETNVYTYPDVMVTSRPPEMKPNRKDTVMNVMLIAETLSDSTEAYDRGDKFAHYRTMDTFQEYVLIHQQRPCVEHYVRQAKNQWLFTEHAGLEASVALSAVAVEIALADLYEAIEFEAI</sequence>
<dbReference type="CDD" id="cd06260">
    <property type="entry name" value="DUF820-like"/>
    <property type="match status" value="1"/>
</dbReference>
<dbReference type="PANTHER" id="PTHR36558:SF1">
    <property type="entry name" value="RESTRICTION ENDONUCLEASE DOMAIN-CONTAINING PROTEIN-RELATED"/>
    <property type="match status" value="1"/>
</dbReference>
<dbReference type="AlphaFoldDB" id="A0A2W4XFV6"/>
<evidence type="ECO:0000313" key="2">
    <source>
        <dbReference type="EMBL" id="PZO56056.1"/>
    </source>
</evidence>
<dbReference type="EMBL" id="QBMP01000082">
    <property type="protein sequence ID" value="PZO56056.1"/>
    <property type="molecule type" value="Genomic_DNA"/>
</dbReference>
<dbReference type="InterPro" id="IPR011335">
    <property type="entry name" value="Restrct_endonuc-II-like"/>
</dbReference>
<reference evidence="3" key="1">
    <citation type="submission" date="2018-04" db="EMBL/GenBank/DDBJ databases">
        <authorList>
            <person name="Cornet L."/>
        </authorList>
    </citation>
    <scope>NUCLEOTIDE SEQUENCE [LARGE SCALE GENOMIC DNA]</scope>
</reference>